<keyword evidence="5" id="KW-0965">Cell junction</keyword>
<evidence type="ECO:0000256" key="1">
    <source>
        <dbReference type="ARBA" id="ARBA00004141"/>
    </source>
</evidence>
<dbReference type="GO" id="GO:0005911">
    <property type="term" value="C:cell-cell junction"/>
    <property type="evidence" value="ECO:0007669"/>
    <property type="project" value="TreeGrafter"/>
</dbReference>
<sequence length="208" mass="23643">MPAQTTTVETITVVRPLKVISLVCLCLSLFLLLISLLSNYWLKTYSFHTGLFQECTEKTASTPTNPVPNAPIEGQCQSPARNTIFIRIASVLLIISAACNLFAIFVNTAALRSNDLHRKYIFYKSATWLSFISVFFELSTLIGFPICFYLSINSYGLRNWEFDWSYGVAWGSLLFIFGALILLICDKEHEEVYYKEKTIYNPPAEFIT</sequence>
<dbReference type="PANTHER" id="PTHR14399">
    <property type="entry name" value="P53-INDUCED PROTEIN RELATED"/>
    <property type="match status" value="1"/>
</dbReference>
<dbReference type="OrthoDB" id="8655982at2759"/>
<evidence type="ECO:0000256" key="8">
    <source>
        <dbReference type="SAM" id="Phobius"/>
    </source>
</evidence>
<evidence type="ECO:0000313" key="9">
    <source>
        <dbReference type="EMBL" id="KAF7635183.1"/>
    </source>
</evidence>
<keyword evidence="4 8" id="KW-0812">Transmembrane</keyword>
<evidence type="ECO:0000313" key="10">
    <source>
        <dbReference type="Proteomes" id="UP000605970"/>
    </source>
</evidence>
<evidence type="ECO:0000256" key="7">
    <source>
        <dbReference type="ARBA" id="ARBA00023136"/>
    </source>
</evidence>
<dbReference type="EMBL" id="JABEBT010000046">
    <property type="protein sequence ID" value="KAF7635183.1"/>
    <property type="molecule type" value="Genomic_DNA"/>
</dbReference>
<evidence type="ECO:0000256" key="6">
    <source>
        <dbReference type="ARBA" id="ARBA00022989"/>
    </source>
</evidence>
<protein>
    <submittedName>
        <fullName evidence="9">Uncharacterized protein</fullName>
    </submittedName>
</protein>
<accession>A0A8S9ZPN6</accession>
<comment type="similarity">
    <text evidence="3">Belongs to the TMEM47 family.</text>
</comment>
<dbReference type="GO" id="GO:0098609">
    <property type="term" value="P:cell-cell adhesion"/>
    <property type="evidence" value="ECO:0007669"/>
    <property type="project" value="TreeGrafter"/>
</dbReference>
<feature type="transmembrane region" description="Helical" evidence="8">
    <location>
        <begin position="127"/>
        <end position="152"/>
    </location>
</feature>
<evidence type="ECO:0000256" key="3">
    <source>
        <dbReference type="ARBA" id="ARBA00008691"/>
    </source>
</evidence>
<proteinExistence type="inferred from homology"/>
<dbReference type="InterPro" id="IPR015664">
    <property type="entry name" value="P53_induced"/>
</dbReference>
<feature type="transmembrane region" description="Helical" evidence="8">
    <location>
        <begin position="84"/>
        <end position="106"/>
    </location>
</feature>
<dbReference type="Proteomes" id="UP000605970">
    <property type="component" value="Unassembled WGS sequence"/>
</dbReference>
<dbReference type="Gene3D" id="1.20.140.150">
    <property type="match status" value="1"/>
</dbReference>
<evidence type="ECO:0000256" key="4">
    <source>
        <dbReference type="ARBA" id="ARBA00022692"/>
    </source>
</evidence>
<name>A0A8S9ZPN6_9BILA</name>
<keyword evidence="7 8" id="KW-0472">Membrane</keyword>
<dbReference type="AlphaFoldDB" id="A0A8S9ZPN6"/>
<comment type="caution">
    <text evidence="9">The sequence shown here is derived from an EMBL/GenBank/DDBJ whole genome shotgun (WGS) entry which is preliminary data.</text>
</comment>
<evidence type="ECO:0000256" key="2">
    <source>
        <dbReference type="ARBA" id="ARBA00004282"/>
    </source>
</evidence>
<gene>
    <name evidence="9" type="ORF">Mgra_00005469</name>
</gene>
<feature type="transmembrane region" description="Helical" evidence="8">
    <location>
        <begin position="19"/>
        <end position="42"/>
    </location>
</feature>
<feature type="transmembrane region" description="Helical" evidence="8">
    <location>
        <begin position="164"/>
        <end position="185"/>
    </location>
</feature>
<keyword evidence="6 8" id="KW-1133">Transmembrane helix</keyword>
<keyword evidence="10" id="KW-1185">Reference proteome</keyword>
<reference evidence="9" key="1">
    <citation type="journal article" date="2020" name="Ecol. Evol.">
        <title>Genome structure and content of the rice root-knot nematode (Meloidogyne graminicola).</title>
        <authorList>
            <person name="Phan N.T."/>
            <person name="Danchin E.G.J."/>
            <person name="Klopp C."/>
            <person name="Perfus-Barbeoch L."/>
            <person name="Kozlowski D.K."/>
            <person name="Koutsovoulos G.D."/>
            <person name="Lopez-Roques C."/>
            <person name="Bouchez O."/>
            <person name="Zahm M."/>
            <person name="Besnard G."/>
            <person name="Bellafiore S."/>
        </authorList>
    </citation>
    <scope>NUCLEOTIDE SEQUENCE</scope>
    <source>
        <strain evidence="9">VN-18</strain>
    </source>
</reference>
<organism evidence="9 10">
    <name type="scientific">Meloidogyne graminicola</name>
    <dbReference type="NCBI Taxonomy" id="189291"/>
    <lineage>
        <taxon>Eukaryota</taxon>
        <taxon>Metazoa</taxon>
        <taxon>Ecdysozoa</taxon>
        <taxon>Nematoda</taxon>
        <taxon>Chromadorea</taxon>
        <taxon>Rhabditida</taxon>
        <taxon>Tylenchina</taxon>
        <taxon>Tylenchomorpha</taxon>
        <taxon>Tylenchoidea</taxon>
        <taxon>Meloidogynidae</taxon>
        <taxon>Meloidogyninae</taxon>
        <taxon>Meloidogyne</taxon>
    </lineage>
</organism>
<dbReference type="GO" id="GO:0016020">
    <property type="term" value="C:membrane"/>
    <property type="evidence" value="ECO:0007669"/>
    <property type="project" value="UniProtKB-SubCell"/>
</dbReference>
<evidence type="ECO:0000256" key="5">
    <source>
        <dbReference type="ARBA" id="ARBA00022949"/>
    </source>
</evidence>
<comment type="subcellular location">
    <subcellularLocation>
        <location evidence="2">Cell junction</location>
    </subcellularLocation>
    <subcellularLocation>
        <location evidence="1">Membrane</location>
        <topology evidence="1">Multi-pass membrane protein</topology>
    </subcellularLocation>
</comment>
<dbReference type="PANTHER" id="PTHR14399:SF5">
    <property type="entry name" value="CELL JUNCTION PROTEIN VAB-9"/>
    <property type="match status" value="1"/>
</dbReference>